<dbReference type="HAMAP" id="MF_02120">
    <property type="entry name" value="LysA"/>
    <property type="match status" value="1"/>
</dbReference>
<dbReference type="InterPro" id="IPR022643">
    <property type="entry name" value="De-COase2_C"/>
</dbReference>
<dbReference type="PRINTS" id="PR01181">
    <property type="entry name" value="DAPDCRBXLASE"/>
</dbReference>
<dbReference type="STRING" id="1198114.AciX9_1910"/>
<evidence type="ECO:0000256" key="11">
    <source>
        <dbReference type="ARBA" id="ARBA00074972"/>
    </source>
</evidence>
<dbReference type="Gene3D" id="3.20.20.10">
    <property type="entry name" value="Alanine racemase"/>
    <property type="match status" value="1"/>
</dbReference>
<feature type="domain" description="Orn/DAP/Arg decarboxylase 2 N-terminal" evidence="16">
    <location>
        <begin position="52"/>
        <end position="300"/>
    </location>
</feature>
<dbReference type="SUPFAM" id="SSF50621">
    <property type="entry name" value="Alanine racemase C-terminal domain-like"/>
    <property type="match status" value="1"/>
</dbReference>
<dbReference type="Gene3D" id="2.40.37.10">
    <property type="entry name" value="Lyase, Ornithine Decarboxylase, Chain A, domain 1"/>
    <property type="match status" value="1"/>
</dbReference>
<dbReference type="GO" id="GO:0008836">
    <property type="term" value="F:diaminopimelate decarboxylase activity"/>
    <property type="evidence" value="ECO:0007669"/>
    <property type="project" value="UniProtKB-UniRule"/>
</dbReference>
<feature type="binding site" evidence="12">
    <location>
        <position position="363"/>
    </location>
    <ligand>
        <name>substrate</name>
    </ligand>
</feature>
<dbReference type="eggNOG" id="COG0019">
    <property type="taxonomic scope" value="Bacteria"/>
</dbReference>
<dbReference type="FunFam" id="3.20.20.10:FF:000003">
    <property type="entry name" value="Diaminopimelate decarboxylase"/>
    <property type="match status" value="1"/>
</dbReference>
<evidence type="ECO:0000256" key="9">
    <source>
        <dbReference type="ARBA" id="ARBA00060983"/>
    </source>
</evidence>
<evidence type="ECO:0000256" key="5">
    <source>
        <dbReference type="ARBA" id="ARBA00023154"/>
    </source>
</evidence>
<protein>
    <recommendedName>
        <fullName evidence="11 12">Diaminopimelate decarboxylase</fullName>
        <shortName evidence="12">DAP decarboxylase</shortName>
        <shortName evidence="12">DAPDC</shortName>
        <ecNumber evidence="10 12">4.1.1.20</ecNumber>
    </recommendedName>
</protein>
<accession>E8X0K5</accession>
<dbReference type="PANTHER" id="PTHR43727">
    <property type="entry name" value="DIAMINOPIMELATE DECARBOXYLASE"/>
    <property type="match status" value="1"/>
</dbReference>
<evidence type="ECO:0000256" key="2">
    <source>
        <dbReference type="ARBA" id="ARBA00022605"/>
    </source>
</evidence>
<evidence type="ECO:0000256" key="7">
    <source>
        <dbReference type="ARBA" id="ARBA00050464"/>
    </source>
</evidence>
<keyword evidence="5 12" id="KW-0457">Lysine biosynthesis</keyword>
<keyword evidence="2 12" id="KW-0028">Amino-acid biosynthesis</keyword>
<dbReference type="InterPro" id="IPR022653">
    <property type="entry name" value="De-COase2_pyr-phos_BS"/>
</dbReference>
<comment type="function">
    <text evidence="12">Specifically catalyzes the decarboxylation of meso-diaminopimelate (meso-DAP) to L-lysine.</text>
</comment>
<feature type="modified residue" description="N6-(pyridoxal phosphate)lysine" evidence="12 13">
    <location>
        <position position="76"/>
    </location>
</feature>
<dbReference type="GO" id="GO:0030170">
    <property type="term" value="F:pyridoxal phosphate binding"/>
    <property type="evidence" value="ECO:0007669"/>
    <property type="project" value="UniProtKB-UniRule"/>
</dbReference>
<dbReference type="NCBIfam" id="TIGR01048">
    <property type="entry name" value="lysA"/>
    <property type="match status" value="1"/>
</dbReference>
<sequence length="433" mass="46544">MLLLRKNFSRSSPIATARPFAYRNRALSCDQTSLATLAATHGTPLYVYSQQHILGRLALFQQAFASRPHTICYAVKANSALAILKLLAQNGAGFDIVSGGELARVVKAAKPAVKKTVFAGVGKQIPEIDAALKAGILLFNVESESELALLADRAELLKIPARFSLRVNPDVFAETHPYISTGLSAHKFGIDINAARAIYRKAAKSKYLIPTGVSVHIGSQIRAVDPFGAALDRVTSLIQQLKKDGITLTHIDAGGGLGIEYTDAPFDPAAAVAAYAKQVLEATDHLDLHLLLEPGRFLVAQAGALLTTVVNVKKNGNKTFVITDAGMNDLIRPALYQAHHQILPVRQTSAKSSPVDIVGPVCESGDFFARDRDLPATKPGDLLAILDAGAYGMSLTSNYNTRTRPPEVLVDGAESRLIRRRETIKDLFAPELP</sequence>
<keyword evidence="4 12" id="KW-0663">Pyridoxal phosphate</keyword>
<evidence type="ECO:0000256" key="10">
    <source>
        <dbReference type="ARBA" id="ARBA00066427"/>
    </source>
</evidence>
<feature type="domain" description="Orn/DAP/Arg decarboxylase 2 C-terminal" evidence="15">
    <location>
        <begin position="46"/>
        <end position="389"/>
    </location>
</feature>
<comment type="catalytic activity">
    <reaction evidence="7 12 14">
        <text>meso-2,6-diaminopimelate + H(+) = L-lysine + CO2</text>
        <dbReference type="Rhea" id="RHEA:15101"/>
        <dbReference type="ChEBI" id="CHEBI:15378"/>
        <dbReference type="ChEBI" id="CHEBI:16526"/>
        <dbReference type="ChEBI" id="CHEBI:32551"/>
        <dbReference type="ChEBI" id="CHEBI:57791"/>
        <dbReference type="EC" id="4.1.1.20"/>
    </reaction>
</comment>
<evidence type="ECO:0000256" key="12">
    <source>
        <dbReference type="HAMAP-Rule" id="MF_02120"/>
    </source>
</evidence>
<dbReference type="InterPro" id="IPR022657">
    <property type="entry name" value="De-COase2_CS"/>
</dbReference>
<dbReference type="PRINTS" id="PR01179">
    <property type="entry name" value="ODADCRBXLASE"/>
</dbReference>
<name>E8X0K5_GRATM</name>
<comment type="similarity">
    <text evidence="9 12">Belongs to the Orn/Lys/Arg decarboxylase class-II family. LysA subfamily.</text>
</comment>
<dbReference type="PaxDb" id="1198114-AciX9_1910"/>
<organism evidence="18">
    <name type="scientific">Granulicella tundricola (strain ATCC BAA-1859 / DSM 23138 / MP5ACTX9)</name>
    <dbReference type="NCBI Taxonomy" id="1198114"/>
    <lineage>
        <taxon>Bacteria</taxon>
        <taxon>Pseudomonadati</taxon>
        <taxon>Acidobacteriota</taxon>
        <taxon>Terriglobia</taxon>
        <taxon>Terriglobales</taxon>
        <taxon>Acidobacteriaceae</taxon>
        <taxon>Granulicella</taxon>
    </lineage>
</organism>
<comment type="cofactor">
    <cofactor evidence="1 12 13 14">
        <name>pyridoxal 5'-phosphate</name>
        <dbReference type="ChEBI" id="CHEBI:597326"/>
    </cofactor>
</comment>
<dbReference type="AlphaFoldDB" id="E8X0K5"/>
<evidence type="ECO:0000256" key="4">
    <source>
        <dbReference type="ARBA" id="ARBA00022898"/>
    </source>
</evidence>
<dbReference type="Pfam" id="PF02784">
    <property type="entry name" value="Orn_Arg_deC_N"/>
    <property type="match status" value="1"/>
</dbReference>
<dbReference type="EC" id="4.1.1.20" evidence="10 12"/>
<dbReference type="PROSITE" id="PS00878">
    <property type="entry name" value="ODR_DC_2_1"/>
    <property type="match status" value="1"/>
</dbReference>
<comment type="pathway">
    <text evidence="8 12 14">Amino-acid biosynthesis; L-lysine biosynthesis via DAP pathway; L-lysine from DL-2,6-diaminopimelate: step 1/1.</text>
</comment>
<dbReference type="KEGG" id="acm:AciX9_1910"/>
<proteinExistence type="inferred from homology"/>
<dbReference type="CDD" id="cd06828">
    <property type="entry name" value="PLPDE_III_DapDC"/>
    <property type="match status" value="1"/>
</dbReference>
<feature type="binding site" evidence="12">
    <location>
        <begin position="293"/>
        <end position="296"/>
    </location>
    <ligand>
        <name>pyridoxal 5'-phosphate</name>
        <dbReference type="ChEBI" id="CHEBI:597326"/>
    </ligand>
</feature>
<dbReference type="PROSITE" id="PS00879">
    <property type="entry name" value="ODR_DC_2_2"/>
    <property type="match status" value="1"/>
</dbReference>
<evidence type="ECO:0000259" key="16">
    <source>
        <dbReference type="Pfam" id="PF02784"/>
    </source>
</evidence>
<feature type="binding site" evidence="12">
    <location>
        <position position="332"/>
    </location>
    <ligand>
        <name>substrate</name>
    </ligand>
</feature>
<dbReference type="GO" id="GO:0009089">
    <property type="term" value="P:lysine biosynthetic process via diaminopimelate"/>
    <property type="evidence" value="ECO:0007669"/>
    <property type="project" value="UniProtKB-UniRule"/>
</dbReference>
<dbReference type="InterPro" id="IPR029066">
    <property type="entry name" value="PLP-binding_barrel"/>
</dbReference>
<dbReference type="InterPro" id="IPR002986">
    <property type="entry name" value="DAP_deCOOHase_LysA"/>
</dbReference>
<evidence type="ECO:0000256" key="3">
    <source>
        <dbReference type="ARBA" id="ARBA00022793"/>
    </source>
</evidence>
<gene>
    <name evidence="12" type="primary">lysA</name>
    <name evidence="17" type="ordered locus">AciX9_1910</name>
</gene>
<dbReference type="PANTHER" id="PTHR43727:SF2">
    <property type="entry name" value="GROUP IV DECARBOXYLASE"/>
    <property type="match status" value="1"/>
</dbReference>
<evidence type="ECO:0000256" key="13">
    <source>
        <dbReference type="PIRSR" id="PIRSR600183-50"/>
    </source>
</evidence>
<dbReference type="FunFam" id="2.40.37.10:FF:000003">
    <property type="entry name" value="Diaminopimelate decarboxylase"/>
    <property type="match status" value="1"/>
</dbReference>
<feature type="binding site" evidence="12">
    <location>
        <position position="336"/>
    </location>
    <ligand>
        <name>substrate</name>
    </ligand>
</feature>
<evidence type="ECO:0000256" key="6">
    <source>
        <dbReference type="ARBA" id="ARBA00023239"/>
    </source>
</evidence>
<dbReference type="InterPro" id="IPR009006">
    <property type="entry name" value="Ala_racemase/Decarboxylase_C"/>
</dbReference>
<reference evidence="18" key="1">
    <citation type="submission" date="2011-01" db="EMBL/GenBank/DDBJ databases">
        <title>Complete sequence of chromosome of Acidobacterium sp. MP5ACTX9.</title>
        <authorList>
            <consortium name="US DOE Joint Genome Institute"/>
            <person name="Lucas S."/>
            <person name="Copeland A."/>
            <person name="Lapidus A."/>
            <person name="Cheng J.-F."/>
            <person name="Goodwin L."/>
            <person name="Pitluck S."/>
            <person name="Teshima H."/>
            <person name="Detter J.C."/>
            <person name="Han C."/>
            <person name="Tapia R."/>
            <person name="Land M."/>
            <person name="Hauser L."/>
            <person name="Kyrpides N."/>
            <person name="Ivanova N."/>
            <person name="Ovchinnikova G."/>
            <person name="Pagani I."/>
            <person name="Rawat S.R."/>
            <person name="Mannisto M."/>
            <person name="Haggblom M.M."/>
            <person name="Woyke T."/>
        </authorList>
    </citation>
    <scope>NUCLEOTIDE SEQUENCE [LARGE SCALE GENOMIC DNA]</scope>
    <source>
        <strain evidence="18">MP5ACTX9</strain>
    </source>
</reference>
<feature type="active site" description="Proton donor" evidence="13">
    <location>
        <position position="362"/>
    </location>
</feature>
<evidence type="ECO:0000313" key="17">
    <source>
        <dbReference type="EMBL" id="ADW68956.1"/>
    </source>
</evidence>
<feature type="binding site" evidence="12">
    <location>
        <position position="391"/>
    </location>
    <ligand>
        <name>pyridoxal 5'-phosphate</name>
        <dbReference type="ChEBI" id="CHEBI:597326"/>
    </ligand>
</feature>
<dbReference type="Proteomes" id="UP000000343">
    <property type="component" value="Chromosome"/>
</dbReference>
<dbReference type="UniPathway" id="UPA00034">
    <property type="reaction ID" value="UER00027"/>
</dbReference>
<keyword evidence="6 12" id="KW-0456">Lyase</keyword>
<dbReference type="EMBL" id="CP002480">
    <property type="protein sequence ID" value="ADW68956.1"/>
    <property type="molecule type" value="Genomic_DNA"/>
</dbReference>
<feature type="binding site" evidence="12">
    <location>
        <position position="391"/>
    </location>
    <ligand>
        <name>substrate</name>
    </ligand>
</feature>
<evidence type="ECO:0000256" key="8">
    <source>
        <dbReference type="ARBA" id="ARBA00060643"/>
    </source>
</evidence>
<evidence type="ECO:0000259" key="15">
    <source>
        <dbReference type="Pfam" id="PF00278"/>
    </source>
</evidence>
<evidence type="ECO:0000313" key="18">
    <source>
        <dbReference type="Proteomes" id="UP000000343"/>
    </source>
</evidence>
<dbReference type="InterPro" id="IPR022644">
    <property type="entry name" value="De-COase2_N"/>
</dbReference>
<evidence type="ECO:0000256" key="1">
    <source>
        <dbReference type="ARBA" id="ARBA00001933"/>
    </source>
</evidence>
<comment type="subunit">
    <text evidence="12">Homodimer.</text>
</comment>
<dbReference type="Pfam" id="PF00278">
    <property type="entry name" value="Orn_DAP_Arg_deC"/>
    <property type="match status" value="1"/>
</dbReference>
<keyword evidence="18" id="KW-1185">Reference proteome</keyword>
<feature type="binding site" evidence="12">
    <location>
        <position position="296"/>
    </location>
    <ligand>
        <name>substrate</name>
    </ligand>
</feature>
<feature type="binding site" evidence="12">
    <location>
        <position position="256"/>
    </location>
    <ligand>
        <name>pyridoxal 5'-phosphate</name>
        <dbReference type="ChEBI" id="CHEBI:597326"/>
    </ligand>
</feature>
<dbReference type="HOGENOM" id="CLU_026444_0_0_0"/>
<evidence type="ECO:0000256" key="14">
    <source>
        <dbReference type="RuleBase" id="RU003738"/>
    </source>
</evidence>
<keyword evidence="3 12" id="KW-0210">Decarboxylase</keyword>
<dbReference type="InterPro" id="IPR000183">
    <property type="entry name" value="Orn/DAP/Arg_de-COase"/>
</dbReference>
<dbReference type="SUPFAM" id="SSF51419">
    <property type="entry name" value="PLP-binding barrel"/>
    <property type="match status" value="1"/>
</dbReference>